<evidence type="ECO:0000313" key="2">
    <source>
        <dbReference type="EMBL" id="SCW04604.1"/>
    </source>
</evidence>
<keyword evidence="3" id="KW-1185">Reference proteome</keyword>
<proteinExistence type="predicted"/>
<dbReference type="AlphaFoldDB" id="A0A1G4ML63"/>
<gene>
    <name evidence="2" type="ORF">LAFE_0H17216G</name>
</gene>
<dbReference type="EMBL" id="LT598491">
    <property type="protein sequence ID" value="SCW04604.1"/>
    <property type="molecule type" value="Genomic_DNA"/>
</dbReference>
<name>A0A1G4ML63_LACFM</name>
<accession>A0A1G4ML63</accession>
<dbReference type="OrthoDB" id="4053251at2759"/>
<reference evidence="2 3" key="1">
    <citation type="submission" date="2016-03" db="EMBL/GenBank/DDBJ databases">
        <authorList>
            <person name="Devillers H."/>
        </authorList>
    </citation>
    <scope>NUCLEOTIDE SEQUENCE [LARGE SCALE GENOMIC DNA]</scope>
    <source>
        <strain evidence="2">CBS 6772</strain>
    </source>
</reference>
<dbReference type="InterPro" id="IPR013743">
    <property type="entry name" value="NBP1/CSA1"/>
</dbReference>
<sequence length="303" mass="35493">MLRAVKEYVGGWFNDGDTRKKEDGSLNEWKRRANGHRSRRYRVQKPGSMKPTTTTRATAVSRKRQSPSIWEKVKGVFSTEDQELLGMKRAYSDFQLSTHPSPMQTRSQIQRRIAKSAVLRRKLSEKQYDDKQLEELRRGRKLVRSPKRIGEPRTFETDQLLLLQHKLETMTHRLSIVEKDLKITKKRLKFSQEKNALLESLLDDANIDNEYVRSRRQIRNIQKENLKPIEGEIPPSPQHAMSPLFTSSPMRFNNQSDVRLDEQDKFYHKYPKIPEAELLPNNPDDSLSPIRVDYSKYSSSRGL</sequence>
<dbReference type="Pfam" id="PF08537">
    <property type="entry name" value="NBP1"/>
    <property type="match status" value="1"/>
</dbReference>
<evidence type="ECO:0000256" key="1">
    <source>
        <dbReference type="SAM" id="MobiDB-lite"/>
    </source>
</evidence>
<evidence type="ECO:0000313" key="3">
    <source>
        <dbReference type="Proteomes" id="UP000190831"/>
    </source>
</evidence>
<organism evidence="2 3">
    <name type="scientific">Lachancea fermentati</name>
    <name type="common">Zygosaccharomyces fermentati</name>
    <dbReference type="NCBI Taxonomy" id="4955"/>
    <lineage>
        <taxon>Eukaryota</taxon>
        <taxon>Fungi</taxon>
        <taxon>Dikarya</taxon>
        <taxon>Ascomycota</taxon>
        <taxon>Saccharomycotina</taxon>
        <taxon>Saccharomycetes</taxon>
        <taxon>Saccharomycetales</taxon>
        <taxon>Saccharomycetaceae</taxon>
        <taxon>Lachancea</taxon>
    </lineage>
</organism>
<dbReference type="Proteomes" id="UP000190831">
    <property type="component" value="Chromosome H"/>
</dbReference>
<feature type="region of interest" description="Disordered" evidence="1">
    <location>
        <begin position="228"/>
        <end position="252"/>
    </location>
</feature>
<feature type="region of interest" description="Disordered" evidence="1">
    <location>
        <begin position="271"/>
        <end position="303"/>
    </location>
</feature>
<dbReference type="OMA" id="NDNENMS"/>
<protein>
    <submittedName>
        <fullName evidence="2">LAFE_0H17216g1_1</fullName>
    </submittedName>
</protein>